<organism evidence="1 2">
    <name type="scientific">Entomophthora muscae</name>
    <dbReference type="NCBI Taxonomy" id="34485"/>
    <lineage>
        <taxon>Eukaryota</taxon>
        <taxon>Fungi</taxon>
        <taxon>Fungi incertae sedis</taxon>
        <taxon>Zoopagomycota</taxon>
        <taxon>Entomophthoromycotina</taxon>
        <taxon>Entomophthoromycetes</taxon>
        <taxon>Entomophthorales</taxon>
        <taxon>Entomophthoraceae</taxon>
        <taxon>Entomophthora</taxon>
    </lineage>
</organism>
<gene>
    <name evidence="1" type="ORF">DSO57_1025370</name>
</gene>
<protein>
    <submittedName>
        <fullName evidence="1">Uncharacterized protein</fullName>
    </submittedName>
</protein>
<accession>A0ACC2UC88</accession>
<name>A0ACC2UC88_9FUNG</name>
<evidence type="ECO:0000313" key="2">
    <source>
        <dbReference type="Proteomes" id="UP001165960"/>
    </source>
</evidence>
<reference evidence="1" key="1">
    <citation type="submission" date="2022-04" db="EMBL/GenBank/DDBJ databases">
        <title>Genome of the entomopathogenic fungus Entomophthora muscae.</title>
        <authorList>
            <person name="Elya C."/>
            <person name="Lovett B.R."/>
            <person name="Lee E."/>
            <person name="Macias A.M."/>
            <person name="Hajek A.E."/>
            <person name="De Bivort B.L."/>
            <person name="Kasson M.T."/>
            <person name="De Fine Licht H.H."/>
            <person name="Stajich J.E."/>
        </authorList>
    </citation>
    <scope>NUCLEOTIDE SEQUENCE</scope>
    <source>
        <strain evidence="1">Berkeley</strain>
    </source>
</reference>
<comment type="caution">
    <text evidence="1">The sequence shown here is derived from an EMBL/GenBank/DDBJ whole genome shotgun (WGS) entry which is preliminary data.</text>
</comment>
<dbReference type="Proteomes" id="UP001165960">
    <property type="component" value="Unassembled WGS sequence"/>
</dbReference>
<sequence>MFIFLQRHPVGADEDAYHPLNWTTKDLALGENKLGYTYSLPPGFRWVRDGSFGSAHAISNAQRQVHGTFKNQRKIQFEYEELSQSLFLDVNQAFTKTECFWLIFGCKMRILPEPIYYKSVHIEAIKNFSIINHLESSCNHLDNTTTSCIDAELAVSNPLRLIRIF</sequence>
<dbReference type="EMBL" id="QTSX02000852">
    <property type="protein sequence ID" value="KAJ9084366.1"/>
    <property type="molecule type" value="Genomic_DNA"/>
</dbReference>
<proteinExistence type="predicted"/>
<keyword evidence="2" id="KW-1185">Reference proteome</keyword>
<evidence type="ECO:0000313" key="1">
    <source>
        <dbReference type="EMBL" id="KAJ9084366.1"/>
    </source>
</evidence>